<keyword evidence="7" id="KW-1185">Reference proteome</keyword>
<evidence type="ECO:0000256" key="2">
    <source>
        <dbReference type="ARBA" id="ARBA00011838"/>
    </source>
</evidence>
<dbReference type="Gene3D" id="4.10.830.30">
    <property type="entry name" value="Ribosomal protein L31"/>
    <property type="match status" value="1"/>
</dbReference>
<accession>A0ABN6H5M1</accession>
<dbReference type="NCBIfam" id="TIGR00105">
    <property type="entry name" value="L31"/>
    <property type="match status" value="1"/>
</dbReference>
<dbReference type="PANTHER" id="PTHR33280">
    <property type="entry name" value="50S RIBOSOMAL PROTEIN L31, CHLOROPLASTIC"/>
    <property type="match status" value="1"/>
</dbReference>
<evidence type="ECO:0000256" key="5">
    <source>
        <dbReference type="RuleBase" id="RU000564"/>
    </source>
</evidence>
<dbReference type="InterPro" id="IPR002150">
    <property type="entry name" value="Ribosomal_bL31"/>
</dbReference>
<reference evidence="6 7" key="1">
    <citation type="submission" date="2021-06" db="EMBL/GenBank/DDBJ databases">
        <title>Complete genome of Haloferula helveola possessing various polysaccharide degrading enzymes.</title>
        <authorList>
            <person name="Takami H."/>
            <person name="Huang C."/>
            <person name="Hamasaki K."/>
        </authorList>
    </citation>
    <scope>NUCLEOTIDE SEQUENCE [LARGE SCALE GENOMIC DNA]</scope>
    <source>
        <strain evidence="6 7">CN-1</strain>
    </source>
</reference>
<organism evidence="6 7">
    <name type="scientific">Haloferula helveola</name>
    <dbReference type="NCBI Taxonomy" id="490095"/>
    <lineage>
        <taxon>Bacteria</taxon>
        <taxon>Pseudomonadati</taxon>
        <taxon>Verrucomicrobiota</taxon>
        <taxon>Verrucomicrobiia</taxon>
        <taxon>Verrucomicrobiales</taxon>
        <taxon>Verrucomicrobiaceae</taxon>
        <taxon>Haloferula</taxon>
    </lineage>
</organism>
<dbReference type="EMBL" id="AP024702">
    <property type="protein sequence ID" value="BCX47739.1"/>
    <property type="molecule type" value="Genomic_DNA"/>
</dbReference>
<dbReference type="PRINTS" id="PR01249">
    <property type="entry name" value="RIBOSOMALL31"/>
</dbReference>
<evidence type="ECO:0000256" key="1">
    <source>
        <dbReference type="ARBA" id="ARBA00008196"/>
    </source>
</evidence>
<dbReference type="InterPro" id="IPR042105">
    <property type="entry name" value="Ribosomal_bL31_sf"/>
</dbReference>
<dbReference type="Pfam" id="PF01197">
    <property type="entry name" value="Ribosomal_L31"/>
    <property type="match status" value="1"/>
</dbReference>
<dbReference type="InterPro" id="IPR027493">
    <property type="entry name" value="Ribosomal_bL31_B"/>
</dbReference>
<dbReference type="PANTHER" id="PTHR33280:SF1">
    <property type="entry name" value="LARGE RIBOSOMAL SUBUNIT PROTEIN BL31C"/>
    <property type="match status" value="1"/>
</dbReference>
<evidence type="ECO:0000313" key="6">
    <source>
        <dbReference type="EMBL" id="BCX47739.1"/>
    </source>
</evidence>
<name>A0ABN6H5M1_9BACT</name>
<dbReference type="InterPro" id="IPR034704">
    <property type="entry name" value="Ribosomal_bL28/bL31-like_sf"/>
</dbReference>
<dbReference type="RefSeq" id="WP_338690100.1">
    <property type="nucleotide sequence ID" value="NZ_AP024702.1"/>
</dbReference>
<keyword evidence="3 5" id="KW-0689">Ribosomal protein</keyword>
<dbReference type="GO" id="GO:0005840">
    <property type="term" value="C:ribosome"/>
    <property type="evidence" value="ECO:0007669"/>
    <property type="project" value="UniProtKB-KW"/>
</dbReference>
<comment type="subunit">
    <text evidence="2">Part of the 50S ribosomal subunit.</text>
</comment>
<evidence type="ECO:0000256" key="4">
    <source>
        <dbReference type="ARBA" id="ARBA00023274"/>
    </source>
</evidence>
<dbReference type="NCBIfam" id="NF002462">
    <property type="entry name" value="PRK01678.1"/>
    <property type="match status" value="1"/>
</dbReference>
<dbReference type="Proteomes" id="UP001374893">
    <property type="component" value="Chromosome"/>
</dbReference>
<gene>
    <name evidence="6" type="primary">rpmE2</name>
    <name evidence="6" type="ORF">HAHE_16470</name>
</gene>
<comment type="similarity">
    <text evidence="1">Belongs to the bacterial ribosomal protein bL31 family. Type B subfamily.</text>
</comment>
<sequence>MKKDIHPDLQPAIFVDMTTGARFITRSTKTSEKKETIDGVEYNVISAGITSDSHPFFTGQKQFVDTEGRIDKFQKRFGSVRRAGKPKLSQS</sequence>
<protein>
    <recommendedName>
        <fullName evidence="5">50S ribosomal protein L31</fullName>
    </recommendedName>
</protein>
<proteinExistence type="inferred from homology"/>
<keyword evidence="4 5" id="KW-0687">Ribonucleoprotein</keyword>
<evidence type="ECO:0000313" key="7">
    <source>
        <dbReference type="Proteomes" id="UP001374893"/>
    </source>
</evidence>
<evidence type="ECO:0000256" key="3">
    <source>
        <dbReference type="ARBA" id="ARBA00022980"/>
    </source>
</evidence>
<dbReference type="SUPFAM" id="SSF143800">
    <property type="entry name" value="L28p-like"/>
    <property type="match status" value="1"/>
</dbReference>